<dbReference type="Pfam" id="PF01585">
    <property type="entry name" value="G-patch"/>
    <property type="match status" value="1"/>
</dbReference>
<evidence type="ECO:0000256" key="1">
    <source>
        <dbReference type="SAM" id="MobiDB-lite"/>
    </source>
</evidence>
<evidence type="ECO:0000313" key="3">
    <source>
        <dbReference type="EMBL" id="KAK8027226.1"/>
    </source>
</evidence>
<feature type="compositionally biased region" description="Basic and acidic residues" evidence="1">
    <location>
        <begin position="253"/>
        <end position="280"/>
    </location>
</feature>
<reference evidence="3 4" key="1">
    <citation type="submission" date="2023-01" db="EMBL/GenBank/DDBJ databases">
        <title>Analysis of 21 Apiospora genomes using comparative genomics revels a genus with tremendous synthesis potential of carbohydrate active enzymes and secondary metabolites.</title>
        <authorList>
            <person name="Sorensen T."/>
        </authorList>
    </citation>
    <scope>NUCLEOTIDE SEQUENCE [LARGE SCALE GENOMIC DNA]</scope>
    <source>
        <strain evidence="3 4">CBS 20057</strain>
    </source>
</reference>
<name>A0ABR1S6A5_9PEZI</name>
<evidence type="ECO:0000313" key="4">
    <source>
        <dbReference type="Proteomes" id="UP001396898"/>
    </source>
</evidence>
<gene>
    <name evidence="3" type="ORF">PG991_004282</name>
</gene>
<proteinExistence type="predicted"/>
<feature type="region of interest" description="Disordered" evidence="1">
    <location>
        <begin position="120"/>
        <end position="159"/>
    </location>
</feature>
<accession>A0ABR1S6A5</accession>
<dbReference type="PROSITE" id="PS50174">
    <property type="entry name" value="G_PATCH"/>
    <property type="match status" value="1"/>
</dbReference>
<feature type="compositionally biased region" description="Polar residues" evidence="1">
    <location>
        <begin position="239"/>
        <end position="252"/>
    </location>
</feature>
<dbReference type="SMART" id="SM00443">
    <property type="entry name" value="G_patch"/>
    <property type="match status" value="1"/>
</dbReference>
<keyword evidence="4" id="KW-1185">Reference proteome</keyword>
<organism evidence="3 4">
    <name type="scientific">Apiospora marii</name>
    <dbReference type="NCBI Taxonomy" id="335849"/>
    <lineage>
        <taxon>Eukaryota</taxon>
        <taxon>Fungi</taxon>
        <taxon>Dikarya</taxon>
        <taxon>Ascomycota</taxon>
        <taxon>Pezizomycotina</taxon>
        <taxon>Sordariomycetes</taxon>
        <taxon>Xylariomycetidae</taxon>
        <taxon>Amphisphaeriales</taxon>
        <taxon>Apiosporaceae</taxon>
        <taxon>Apiospora</taxon>
    </lineage>
</organism>
<feature type="domain" description="G-patch" evidence="2">
    <location>
        <begin position="166"/>
        <end position="218"/>
    </location>
</feature>
<dbReference type="EMBL" id="JAQQWI010000007">
    <property type="protein sequence ID" value="KAK8027226.1"/>
    <property type="molecule type" value="Genomic_DNA"/>
</dbReference>
<comment type="caution">
    <text evidence="3">The sequence shown here is derived from an EMBL/GenBank/DDBJ whole genome shotgun (WGS) entry which is preliminary data.</text>
</comment>
<dbReference type="InterPro" id="IPR000467">
    <property type="entry name" value="G_patch_dom"/>
</dbReference>
<sequence length="297" mass="32400">MPSLRSEMLDHLLDKFEEKDKIILHKMIKASLETDDEADLAHRVFKSVVAYVEAHSTLSCLELTALEGIQETLAALAETANAASASATNALEASNPAAAKTQSPQIANEFEQEAAYTHVGGEKRHPCSVETPRSTAKGLPAESSKMQSDSQPGYVDYEVPKAKSPPANYGMKMMMKNGWKPGQGLGARGDGITEPVLTTEQLVPDRKDYNPGVGSRKRMEHQVSRRASSAASQASNAQELHTGSTLHVTEGQLTDKNKKPTTDSAKSDEETWECPFDRDPLLFQSKPRYPNSLCNGW</sequence>
<feature type="compositionally biased region" description="Low complexity" evidence="1">
    <location>
        <begin position="225"/>
        <end position="238"/>
    </location>
</feature>
<feature type="region of interest" description="Disordered" evidence="1">
    <location>
        <begin position="205"/>
        <end position="297"/>
    </location>
</feature>
<protein>
    <recommendedName>
        <fullName evidence="2">G-patch domain-containing protein</fullName>
    </recommendedName>
</protein>
<evidence type="ECO:0000259" key="2">
    <source>
        <dbReference type="PROSITE" id="PS50174"/>
    </source>
</evidence>
<dbReference type="Proteomes" id="UP001396898">
    <property type="component" value="Unassembled WGS sequence"/>
</dbReference>